<feature type="compositionally biased region" description="Low complexity" evidence="1">
    <location>
        <begin position="173"/>
        <end position="182"/>
    </location>
</feature>
<dbReference type="Proteomes" id="UP000724874">
    <property type="component" value="Unassembled WGS sequence"/>
</dbReference>
<evidence type="ECO:0000313" key="3">
    <source>
        <dbReference type="Proteomes" id="UP000724874"/>
    </source>
</evidence>
<accession>A0A9P5N8S6</accession>
<comment type="caution">
    <text evidence="2">The sequence shown here is derived from an EMBL/GenBank/DDBJ whole genome shotgun (WGS) entry which is preliminary data.</text>
</comment>
<evidence type="ECO:0000256" key="1">
    <source>
        <dbReference type="SAM" id="MobiDB-lite"/>
    </source>
</evidence>
<keyword evidence="3" id="KW-1185">Reference proteome</keyword>
<evidence type="ECO:0000313" key="2">
    <source>
        <dbReference type="EMBL" id="KAF8872964.1"/>
    </source>
</evidence>
<dbReference type="AlphaFoldDB" id="A0A9P5N8S6"/>
<name>A0A9P5N8S6_GYMJU</name>
<feature type="compositionally biased region" description="Basic residues" evidence="1">
    <location>
        <begin position="10"/>
        <end position="20"/>
    </location>
</feature>
<dbReference type="EMBL" id="JADNYJ010000250">
    <property type="protein sequence ID" value="KAF8872964.1"/>
    <property type="molecule type" value="Genomic_DNA"/>
</dbReference>
<feature type="region of interest" description="Disordered" evidence="1">
    <location>
        <begin position="155"/>
        <end position="263"/>
    </location>
</feature>
<organism evidence="2 3">
    <name type="scientific">Gymnopilus junonius</name>
    <name type="common">Spectacular rustgill mushroom</name>
    <name type="synonym">Gymnopilus spectabilis subsp. junonius</name>
    <dbReference type="NCBI Taxonomy" id="109634"/>
    <lineage>
        <taxon>Eukaryota</taxon>
        <taxon>Fungi</taxon>
        <taxon>Dikarya</taxon>
        <taxon>Basidiomycota</taxon>
        <taxon>Agaricomycotina</taxon>
        <taxon>Agaricomycetes</taxon>
        <taxon>Agaricomycetidae</taxon>
        <taxon>Agaricales</taxon>
        <taxon>Agaricineae</taxon>
        <taxon>Hymenogastraceae</taxon>
        <taxon>Gymnopilus</taxon>
    </lineage>
</organism>
<dbReference type="OrthoDB" id="3070904at2759"/>
<feature type="compositionally biased region" description="Basic and acidic residues" evidence="1">
    <location>
        <begin position="217"/>
        <end position="226"/>
    </location>
</feature>
<proteinExistence type="predicted"/>
<sequence>MTPQKGTGKGGKKGKAAKRKTAVDCAHEDAAAVTPSASQLKLTERMLKNSGISVAPPPCPSGSAKKPAPTSNPTPDPHRGGEGTATAAMTPTMTMAARMTTARATMTRTEKMVVTKKMVTTATMAVVHEHPKHLAIVAHPLAIIAHPLTATAHPLTPQPISLPHSPSPHHHSSPCCHSPSPCLDNIRGRDKTPTPAHECEGRERRPSGPCDIVPPIAEDHHHREQTPPHCSQSEPHTPPSKHIPDEDVKMVSPPARSATAKEHIPAYGSSRSYGGVLRGRASGNHPNIADVPAAIADFHREPGYAAREMGNIHSTFSIKVRDIDSFSTIQEVAQWAGRDYSPVHNKKYHLFVAEDSEWIIKGHYKNIVKEKPMDENFVEWTKNVDKNSSSSLTTFDPSQPMSAGFPPRFGSSIGSCSSHSITPVGLSHLSIGVQEDASPSPSPSEDPSGPLDIVKTLFMQEFSISESVMAQKWWGLHFAWTKYLACKKTLHAAKNLVDSGSWPVSLPCYSEHLIVELFIGKTTWYANYAPLFDKVNENHPEMAEWLELIDASQEDDKHV</sequence>
<gene>
    <name evidence="2" type="ORF">CPB84DRAFT_1854206</name>
</gene>
<reference evidence="2" key="1">
    <citation type="submission" date="2020-11" db="EMBL/GenBank/DDBJ databases">
        <authorList>
            <consortium name="DOE Joint Genome Institute"/>
            <person name="Ahrendt S."/>
            <person name="Riley R."/>
            <person name="Andreopoulos W."/>
            <person name="LaButti K."/>
            <person name="Pangilinan J."/>
            <person name="Ruiz-duenas F.J."/>
            <person name="Barrasa J.M."/>
            <person name="Sanchez-Garcia M."/>
            <person name="Camarero S."/>
            <person name="Miyauchi S."/>
            <person name="Serrano A."/>
            <person name="Linde D."/>
            <person name="Babiker R."/>
            <person name="Drula E."/>
            <person name="Ayuso-Fernandez I."/>
            <person name="Pacheco R."/>
            <person name="Padilla G."/>
            <person name="Ferreira P."/>
            <person name="Barriuso J."/>
            <person name="Kellner H."/>
            <person name="Castanera R."/>
            <person name="Alfaro M."/>
            <person name="Ramirez L."/>
            <person name="Pisabarro A.G."/>
            <person name="Kuo A."/>
            <person name="Tritt A."/>
            <person name="Lipzen A."/>
            <person name="He G."/>
            <person name="Yan M."/>
            <person name="Ng V."/>
            <person name="Cullen D."/>
            <person name="Martin F."/>
            <person name="Rosso M.-N."/>
            <person name="Henrissat B."/>
            <person name="Hibbett D."/>
            <person name="Martinez A.T."/>
            <person name="Grigoriev I.V."/>
        </authorList>
    </citation>
    <scope>NUCLEOTIDE SEQUENCE</scope>
    <source>
        <strain evidence="2">AH 44721</strain>
    </source>
</reference>
<feature type="compositionally biased region" description="Basic and acidic residues" evidence="1">
    <location>
        <begin position="186"/>
        <end position="206"/>
    </location>
</feature>
<feature type="compositionally biased region" description="Basic and acidic residues" evidence="1">
    <location>
        <begin position="21"/>
        <end position="30"/>
    </location>
</feature>
<feature type="region of interest" description="Disordered" evidence="1">
    <location>
        <begin position="1"/>
        <end position="88"/>
    </location>
</feature>
<protein>
    <submittedName>
        <fullName evidence="2">Uncharacterized protein</fullName>
    </submittedName>
</protein>